<dbReference type="Proteomes" id="UP001432146">
    <property type="component" value="Unassembled WGS sequence"/>
</dbReference>
<organism evidence="1 2">
    <name type="scientific">Tetragonisca angustula</name>
    <dbReference type="NCBI Taxonomy" id="166442"/>
    <lineage>
        <taxon>Eukaryota</taxon>
        <taxon>Metazoa</taxon>
        <taxon>Ecdysozoa</taxon>
        <taxon>Arthropoda</taxon>
        <taxon>Hexapoda</taxon>
        <taxon>Insecta</taxon>
        <taxon>Pterygota</taxon>
        <taxon>Neoptera</taxon>
        <taxon>Endopterygota</taxon>
        <taxon>Hymenoptera</taxon>
        <taxon>Apocrita</taxon>
        <taxon>Aculeata</taxon>
        <taxon>Apoidea</taxon>
        <taxon>Anthophila</taxon>
        <taxon>Apidae</taxon>
        <taxon>Tetragonisca</taxon>
    </lineage>
</organism>
<protein>
    <submittedName>
        <fullName evidence="1">Uncharacterized protein</fullName>
    </submittedName>
</protein>
<evidence type="ECO:0000313" key="1">
    <source>
        <dbReference type="EMBL" id="KAK9297341.1"/>
    </source>
</evidence>
<name>A0AAW0ZKV9_9HYME</name>
<comment type="caution">
    <text evidence="1">The sequence shown here is derived from an EMBL/GenBank/DDBJ whole genome shotgun (WGS) entry which is preliminary data.</text>
</comment>
<sequence length="66" mass="6940">MKTDSTLGGNVGLTISQSLGIIGSLQHVVKRSGEMISHVTSVEGILEYTNLPKEPSCTSDDPPPTD</sequence>
<accession>A0AAW0ZKV9</accession>
<keyword evidence="2" id="KW-1185">Reference proteome</keyword>
<gene>
    <name evidence="1" type="ORF">QLX08_008914</name>
</gene>
<reference evidence="1 2" key="1">
    <citation type="submission" date="2024-05" db="EMBL/GenBank/DDBJ databases">
        <title>The nuclear and mitochondrial genome assemblies of Tetragonisca angustula (Apidae: Meliponini), a tiny yet remarkable pollinator in the Neotropics.</title>
        <authorList>
            <person name="Ferrari R."/>
            <person name="Ricardo P.C."/>
            <person name="Dias F.C."/>
            <person name="Araujo N.S."/>
            <person name="Soares D.O."/>
            <person name="Zhou Q.-S."/>
            <person name="Zhu C.-D."/>
            <person name="Coutinho L."/>
            <person name="Airas M.C."/>
            <person name="Batista T.M."/>
        </authorList>
    </citation>
    <scope>NUCLEOTIDE SEQUENCE [LARGE SCALE GENOMIC DNA]</scope>
    <source>
        <strain evidence="1">ASF017062</strain>
        <tissue evidence="1">Abdomen</tissue>
    </source>
</reference>
<dbReference type="AlphaFoldDB" id="A0AAW0ZKV9"/>
<dbReference type="EMBL" id="JAWNGG020000192">
    <property type="protein sequence ID" value="KAK9297341.1"/>
    <property type="molecule type" value="Genomic_DNA"/>
</dbReference>
<evidence type="ECO:0000313" key="2">
    <source>
        <dbReference type="Proteomes" id="UP001432146"/>
    </source>
</evidence>
<proteinExistence type="predicted"/>